<feature type="active site" description="Proton acceptor; for ring-opening step" evidence="3">
    <location>
        <position position="140"/>
    </location>
</feature>
<proteinExistence type="inferred from homology"/>
<keyword evidence="6" id="KW-1185">Reference proteome</keyword>
<comment type="pathway">
    <text evidence="3">Amino-sugar metabolism; N-acetylneuraminate degradation; D-fructose 6-phosphate from N-acetylneuraminate: step 5/5.</text>
</comment>
<name>A0ABW5XER3_9MICO</name>
<dbReference type="NCBIfam" id="NF001684">
    <property type="entry name" value="PRK00443.1-4"/>
    <property type="match status" value="1"/>
</dbReference>
<dbReference type="Proteomes" id="UP001597391">
    <property type="component" value="Unassembled WGS sequence"/>
</dbReference>
<dbReference type="CDD" id="cd01399">
    <property type="entry name" value="GlcN6P_deaminase"/>
    <property type="match status" value="1"/>
</dbReference>
<comment type="caution">
    <text evidence="5">The sequence shown here is derived from an EMBL/GenBank/DDBJ whole genome shotgun (WGS) entry which is preliminary data.</text>
</comment>
<dbReference type="GO" id="GO:0004342">
    <property type="term" value="F:glucosamine-6-phosphate deaminase activity"/>
    <property type="evidence" value="ECO:0007669"/>
    <property type="project" value="UniProtKB-EC"/>
</dbReference>
<organism evidence="5 6">
    <name type="scientific">Populibacterium corticicola</name>
    <dbReference type="NCBI Taxonomy" id="1812826"/>
    <lineage>
        <taxon>Bacteria</taxon>
        <taxon>Bacillati</taxon>
        <taxon>Actinomycetota</taxon>
        <taxon>Actinomycetes</taxon>
        <taxon>Micrococcales</taxon>
        <taxon>Jonesiaceae</taxon>
        <taxon>Populibacterium</taxon>
    </lineage>
</organism>
<evidence type="ECO:0000256" key="1">
    <source>
        <dbReference type="ARBA" id="ARBA00022801"/>
    </source>
</evidence>
<comment type="function">
    <text evidence="3">Catalyzes the reversible isomerization-deamination of glucosamine 6-phosphate (GlcN6P) to form fructose 6-phosphate (Fru6P) and ammonium ion.</text>
</comment>
<dbReference type="PANTHER" id="PTHR11280">
    <property type="entry name" value="GLUCOSAMINE-6-PHOSPHATE ISOMERASE"/>
    <property type="match status" value="1"/>
</dbReference>
<evidence type="ECO:0000256" key="3">
    <source>
        <dbReference type="HAMAP-Rule" id="MF_01241"/>
    </source>
</evidence>
<dbReference type="SUPFAM" id="SSF100950">
    <property type="entry name" value="NagB/RpiA/CoA transferase-like"/>
    <property type="match status" value="1"/>
</dbReference>
<feature type="active site" description="Proton acceptor; for enolization step" evidence="3">
    <location>
        <position position="69"/>
    </location>
</feature>
<comment type="similarity">
    <text evidence="3">Belongs to the glucosamine/galactosamine-6-phosphate isomerase family. NagB subfamily.</text>
</comment>
<evidence type="ECO:0000313" key="5">
    <source>
        <dbReference type="EMBL" id="MFD2840218.1"/>
    </source>
</evidence>
<dbReference type="EC" id="3.5.99.6" evidence="3"/>
<dbReference type="Gene3D" id="3.40.50.1360">
    <property type="match status" value="1"/>
</dbReference>
<dbReference type="InterPro" id="IPR004547">
    <property type="entry name" value="Glucosamine6P_isomerase"/>
</dbReference>
<dbReference type="NCBIfam" id="TIGR00502">
    <property type="entry name" value="nagB"/>
    <property type="match status" value="1"/>
</dbReference>
<evidence type="ECO:0000313" key="6">
    <source>
        <dbReference type="Proteomes" id="UP001597391"/>
    </source>
</evidence>
<dbReference type="InterPro" id="IPR006148">
    <property type="entry name" value="Glc/Gal-6P_isomerase"/>
</dbReference>
<dbReference type="PROSITE" id="PS01161">
    <property type="entry name" value="GLC_GALNAC_ISOMERASE"/>
    <property type="match status" value="1"/>
</dbReference>
<comment type="catalytic activity">
    <reaction evidence="3">
        <text>alpha-D-glucosamine 6-phosphate + H2O = beta-D-fructose 6-phosphate + NH4(+)</text>
        <dbReference type="Rhea" id="RHEA:12172"/>
        <dbReference type="ChEBI" id="CHEBI:15377"/>
        <dbReference type="ChEBI" id="CHEBI:28938"/>
        <dbReference type="ChEBI" id="CHEBI:57634"/>
        <dbReference type="ChEBI" id="CHEBI:75989"/>
        <dbReference type="EC" id="3.5.99.6"/>
    </reaction>
</comment>
<protein>
    <recommendedName>
        <fullName evidence="3">Glucosamine-6-phosphate deaminase</fullName>
        <ecNumber evidence="3">3.5.99.6</ecNumber>
    </recommendedName>
    <alternativeName>
        <fullName evidence="3">GlcN6P deaminase</fullName>
        <shortName evidence="3">GNPDA</shortName>
    </alternativeName>
    <alternativeName>
        <fullName evidence="3">Glucosamine-6-phosphate isomerase</fullName>
    </alternativeName>
</protein>
<keyword evidence="1 3" id="KW-0378">Hydrolase</keyword>
<feature type="active site" description="For ring-opening step" evidence="3">
    <location>
        <position position="145"/>
    </location>
</feature>
<evidence type="ECO:0000259" key="4">
    <source>
        <dbReference type="Pfam" id="PF01182"/>
    </source>
</evidence>
<dbReference type="EMBL" id="JBHUOP010000002">
    <property type="protein sequence ID" value="MFD2840218.1"/>
    <property type="molecule type" value="Genomic_DNA"/>
</dbReference>
<gene>
    <name evidence="3 5" type="primary">nagB</name>
    <name evidence="5" type="ORF">ACFSYH_06505</name>
</gene>
<dbReference type="InterPro" id="IPR018321">
    <property type="entry name" value="Glucosamine6P_isomerase_CS"/>
</dbReference>
<evidence type="ECO:0000256" key="2">
    <source>
        <dbReference type="ARBA" id="ARBA00023277"/>
    </source>
</evidence>
<keyword evidence="2 3" id="KW-0119">Carbohydrate metabolism</keyword>
<dbReference type="RefSeq" id="WP_377466105.1">
    <property type="nucleotide sequence ID" value="NZ_JBHUOP010000002.1"/>
</dbReference>
<comment type="caution">
    <text evidence="3">Lacks conserved residue(s) required for the propagation of feature annotation.</text>
</comment>
<feature type="domain" description="Glucosamine/galactosamine-6-phosphate isomerase" evidence="4">
    <location>
        <begin position="12"/>
        <end position="230"/>
    </location>
</feature>
<dbReference type="PANTHER" id="PTHR11280:SF5">
    <property type="entry name" value="GLUCOSAMINE-6-PHOSPHATE ISOMERASE"/>
    <property type="match status" value="1"/>
</dbReference>
<dbReference type="Pfam" id="PF01182">
    <property type="entry name" value="Glucosamine_iso"/>
    <property type="match status" value="1"/>
</dbReference>
<sequence>MKVEIFTKETRDEQARLAADIIEQVVRSKTNPVLGLATGSSPLPIYQELIRRHREEGLSFAHCSAFTLDEYVGLPKGHPESYYEVIRNEFTRHVDIDDSRVSSPDGSADGVETSGARYETAIAEAGGVDVQILGIGSNGHIAFNEPGSSFDSVTRMEELTEQTRIDNARFFDSLDQVPTHAMTQGLATIMKARKIVLIASGEGKADAVEAMVHGEVSQQWPASLLQGHSDVTVVLDPAASSKLIPAASN</sequence>
<reference evidence="6" key="1">
    <citation type="journal article" date="2019" name="Int. J. Syst. Evol. Microbiol.">
        <title>The Global Catalogue of Microorganisms (GCM) 10K type strain sequencing project: providing services to taxonomists for standard genome sequencing and annotation.</title>
        <authorList>
            <consortium name="The Broad Institute Genomics Platform"/>
            <consortium name="The Broad Institute Genome Sequencing Center for Infectious Disease"/>
            <person name="Wu L."/>
            <person name="Ma J."/>
        </authorList>
    </citation>
    <scope>NUCLEOTIDE SEQUENCE [LARGE SCALE GENOMIC DNA]</scope>
    <source>
        <strain evidence="6">KCTC 33576</strain>
    </source>
</reference>
<dbReference type="HAMAP" id="MF_01241">
    <property type="entry name" value="GlcN6P_deamin"/>
    <property type="match status" value="1"/>
</dbReference>
<accession>A0ABW5XER3</accession>
<feature type="active site" description="For ring-opening step" evidence="3">
    <location>
        <position position="138"/>
    </location>
</feature>
<dbReference type="InterPro" id="IPR037171">
    <property type="entry name" value="NagB/RpiA_transferase-like"/>
</dbReference>